<proteinExistence type="predicted"/>
<gene>
    <name evidence="1" type="ORF">BDN72DRAFT_747440</name>
</gene>
<accession>A0ACD3AG97</accession>
<dbReference type="EMBL" id="ML208473">
    <property type="protein sequence ID" value="TFK64460.1"/>
    <property type="molecule type" value="Genomic_DNA"/>
</dbReference>
<evidence type="ECO:0000313" key="2">
    <source>
        <dbReference type="Proteomes" id="UP000308600"/>
    </source>
</evidence>
<keyword evidence="2" id="KW-1185">Reference proteome</keyword>
<feature type="non-terminal residue" evidence="1">
    <location>
        <position position="120"/>
    </location>
</feature>
<protein>
    <submittedName>
        <fullName evidence="1">Uncharacterized protein</fullName>
    </submittedName>
</protein>
<sequence length="120" mass="12880">SSASTGSLVTITPSLFAREQAAAQTASTTPSPGDQDDPFVSSLPPPPAKGPKLFLTSAKTGTGVSDVFEYIARRVVRRTEYLERLESRRLHIRESSAAETIRLGLQNAQRSKEGRSCCAS</sequence>
<dbReference type="Proteomes" id="UP000308600">
    <property type="component" value="Unassembled WGS sequence"/>
</dbReference>
<reference evidence="1 2" key="1">
    <citation type="journal article" date="2019" name="Nat. Ecol. Evol.">
        <title>Megaphylogeny resolves global patterns of mushroom evolution.</title>
        <authorList>
            <person name="Varga T."/>
            <person name="Krizsan K."/>
            <person name="Foldi C."/>
            <person name="Dima B."/>
            <person name="Sanchez-Garcia M."/>
            <person name="Sanchez-Ramirez S."/>
            <person name="Szollosi G.J."/>
            <person name="Szarkandi J.G."/>
            <person name="Papp V."/>
            <person name="Albert L."/>
            <person name="Andreopoulos W."/>
            <person name="Angelini C."/>
            <person name="Antonin V."/>
            <person name="Barry K.W."/>
            <person name="Bougher N.L."/>
            <person name="Buchanan P."/>
            <person name="Buyck B."/>
            <person name="Bense V."/>
            <person name="Catcheside P."/>
            <person name="Chovatia M."/>
            <person name="Cooper J."/>
            <person name="Damon W."/>
            <person name="Desjardin D."/>
            <person name="Finy P."/>
            <person name="Geml J."/>
            <person name="Haridas S."/>
            <person name="Hughes K."/>
            <person name="Justo A."/>
            <person name="Karasinski D."/>
            <person name="Kautmanova I."/>
            <person name="Kiss B."/>
            <person name="Kocsube S."/>
            <person name="Kotiranta H."/>
            <person name="LaButti K.M."/>
            <person name="Lechner B.E."/>
            <person name="Liimatainen K."/>
            <person name="Lipzen A."/>
            <person name="Lukacs Z."/>
            <person name="Mihaltcheva S."/>
            <person name="Morgado L.N."/>
            <person name="Niskanen T."/>
            <person name="Noordeloos M.E."/>
            <person name="Ohm R.A."/>
            <person name="Ortiz-Santana B."/>
            <person name="Ovrebo C."/>
            <person name="Racz N."/>
            <person name="Riley R."/>
            <person name="Savchenko A."/>
            <person name="Shiryaev A."/>
            <person name="Soop K."/>
            <person name="Spirin V."/>
            <person name="Szebenyi C."/>
            <person name="Tomsovsky M."/>
            <person name="Tulloss R.E."/>
            <person name="Uehling J."/>
            <person name="Grigoriev I.V."/>
            <person name="Vagvolgyi C."/>
            <person name="Papp T."/>
            <person name="Martin F.M."/>
            <person name="Miettinen O."/>
            <person name="Hibbett D.S."/>
            <person name="Nagy L.G."/>
        </authorList>
    </citation>
    <scope>NUCLEOTIDE SEQUENCE [LARGE SCALE GENOMIC DNA]</scope>
    <source>
        <strain evidence="1 2">NL-1719</strain>
    </source>
</reference>
<name>A0ACD3AG97_9AGAR</name>
<feature type="non-terminal residue" evidence="1">
    <location>
        <position position="1"/>
    </location>
</feature>
<evidence type="ECO:0000313" key="1">
    <source>
        <dbReference type="EMBL" id="TFK64460.1"/>
    </source>
</evidence>
<organism evidence="1 2">
    <name type="scientific">Pluteus cervinus</name>
    <dbReference type="NCBI Taxonomy" id="181527"/>
    <lineage>
        <taxon>Eukaryota</taxon>
        <taxon>Fungi</taxon>
        <taxon>Dikarya</taxon>
        <taxon>Basidiomycota</taxon>
        <taxon>Agaricomycotina</taxon>
        <taxon>Agaricomycetes</taxon>
        <taxon>Agaricomycetidae</taxon>
        <taxon>Agaricales</taxon>
        <taxon>Pluteineae</taxon>
        <taxon>Pluteaceae</taxon>
        <taxon>Pluteus</taxon>
    </lineage>
</organism>